<dbReference type="PATRIC" id="fig|595434.4.peg.6354"/>
<dbReference type="AlphaFoldDB" id="A0A0J1E7Q9"/>
<evidence type="ECO:0000313" key="1">
    <source>
        <dbReference type="EMBL" id="KLU01519.1"/>
    </source>
</evidence>
<comment type="caution">
    <text evidence="1">The sequence shown here is derived from an EMBL/GenBank/DDBJ whole genome shotgun (WGS) entry which is preliminary data.</text>
</comment>
<organism evidence="1 2">
    <name type="scientific">Rhodopirellula islandica</name>
    <dbReference type="NCBI Taxonomy" id="595434"/>
    <lineage>
        <taxon>Bacteria</taxon>
        <taxon>Pseudomonadati</taxon>
        <taxon>Planctomycetota</taxon>
        <taxon>Planctomycetia</taxon>
        <taxon>Pirellulales</taxon>
        <taxon>Pirellulaceae</taxon>
        <taxon>Rhodopirellula</taxon>
    </lineage>
</organism>
<protein>
    <submittedName>
        <fullName evidence="1">Signal peptide and transmembrane protein</fullName>
    </submittedName>
</protein>
<proteinExistence type="predicted"/>
<gene>
    <name evidence="1" type="ORF">RISK_006675</name>
</gene>
<dbReference type="Proteomes" id="UP000036367">
    <property type="component" value="Unassembled WGS sequence"/>
</dbReference>
<keyword evidence="2" id="KW-1185">Reference proteome</keyword>
<evidence type="ECO:0000313" key="2">
    <source>
        <dbReference type="Proteomes" id="UP000036367"/>
    </source>
</evidence>
<accession>A0A0J1E7Q9</accession>
<keyword evidence="1" id="KW-0812">Transmembrane</keyword>
<keyword evidence="1" id="KW-0472">Membrane</keyword>
<dbReference type="EMBL" id="LECT01000054">
    <property type="protein sequence ID" value="KLU01519.1"/>
    <property type="molecule type" value="Genomic_DNA"/>
</dbReference>
<name>A0A0J1E7Q9_RHOIS</name>
<reference evidence="1" key="1">
    <citation type="submission" date="2015-05" db="EMBL/GenBank/DDBJ databases">
        <title>Permanent draft genome of Rhodopirellula islandicus K833.</title>
        <authorList>
            <person name="Kizina J."/>
            <person name="Richter M."/>
            <person name="Glockner F.O."/>
            <person name="Harder J."/>
        </authorList>
    </citation>
    <scope>NUCLEOTIDE SEQUENCE [LARGE SCALE GENOMIC DNA]</scope>
    <source>
        <strain evidence="1">K833</strain>
    </source>
</reference>
<dbReference type="STRING" id="595434.RISK_006675"/>
<sequence length="269" mass="30741">MAAMNSFGWIGLFAAILLGSLGGMAPTRCVAQNQIDLAQFDSWIFQRHGRDEARCRSNLKKEIELQFVRLEQSTPLTERQKDALRLAGQGDIKRFFDRVNDAREKFLLMEQKNDNQNINEAYQLASPLQQELSTGIFSNGSLIQKVTRYVMTEDQATELEEIEIKQYRAMLEASSKVFLATLGRGAALTAKQQRQLHELFQKRIQQIQELPSGNNQAVLQHYILITWLGEITEKEADHILDPEQIQIVEKLAERAKGVRQMLLQQGLIQ</sequence>